<dbReference type="PANTHER" id="PTHR48433">
    <property type="entry name" value="OUTER ENVELOPE PROTEIN 61-LIKE"/>
    <property type="match status" value="1"/>
</dbReference>
<keyword evidence="2" id="KW-0472">Membrane</keyword>
<evidence type="ECO:0000256" key="1">
    <source>
        <dbReference type="SAM" id="MobiDB-lite"/>
    </source>
</evidence>
<evidence type="ECO:0000256" key="2">
    <source>
        <dbReference type="SAM" id="Phobius"/>
    </source>
</evidence>
<reference evidence="3" key="1">
    <citation type="submission" date="2021-01" db="EMBL/GenBank/DDBJ databases">
        <authorList>
            <person name="Corre E."/>
            <person name="Pelletier E."/>
            <person name="Niang G."/>
            <person name="Scheremetjew M."/>
            <person name="Finn R."/>
            <person name="Kale V."/>
            <person name="Holt S."/>
            <person name="Cochrane G."/>
            <person name="Meng A."/>
            <person name="Brown T."/>
            <person name="Cohen L."/>
        </authorList>
    </citation>
    <scope>NUCLEOTIDE SEQUENCE</scope>
    <source>
        <strain evidence="3">CCMP1897</strain>
    </source>
</reference>
<feature type="region of interest" description="Disordered" evidence="1">
    <location>
        <begin position="1"/>
        <end position="56"/>
    </location>
</feature>
<feature type="transmembrane region" description="Helical" evidence="2">
    <location>
        <begin position="495"/>
        <end position="514"/>
    </location>
</feature>
<organism evidence="3">
    <name type="scientific">Picocystis salinarum</name>
    <dbReference type="NCBI Taxonomy" id="88271"/>
    <lineage>
        <taxon>Eukaryota</taxon>
        <taxon>Viridiplantae</taxon>
        <taxon>Chlorophyta</taxon>
        <taxon>Picocystophyceae</taxon>
        <taxon>Picocystales</taxon>
        <taxon>Picocystaceae</taxon>
        <taxon>Picocystis</taxon>
    </lineage>
</organism>
<sequence>MDAQSMRMAQEQMSRMTPEEVEEMRRAMPNVDPNVLRASQEQVRKETRNDGGVVENANERDGSWEAANLGCEGRLPRHKHVARDGRPADDGWTRIGNCERSFRWDGSLTQRVARAWQMKNMTPEQWERAMEQMRSMSTEDMIQQMKKANQAGVSGQMNARVQYELNASKQLKEEGNAFHRSGNFQEAAEKYARAKNNLSTHSSDDAKSVKKACTLNLASCYLKTGQYELAVEMCTEVLAVEDTNLKALFRRGQAQHALGKRADALVDIRKASKTWPDDETVIEYLRKLEGEAAEHNIGEAEVKSAQTRADEFTANARERVQCSTSGASNYAAALEQMRSNPDLLEKMSESLETMSDADLENFKKTVPGMENATPEMMRTMGRQMKNMTSEDLERLSEMAKSMPQGASQEEQMQAMQDRMKDPEAMKTLSKMMQNMSPDQLKEMGQTMGKNLSEEEAVRFAQSIKSMKPEHIEKMLKVATALHSAGLRAKKAKQWVMARPALVLAIIVFLVAVLLRRWGWI</sequence>
<gene>
    <name evidence="3" type="ORF">PSAL00342_LOCUS1517</name>
</gene>
<dbReference type="InterPro" id="IPR019734">
    <property type="entry name" value="TPR_rpt"/>
</dbReference>
<evidence type="ECO:0008006" key="4">
    <source>
        <dbReference type="Google" id="ProtNLM"/>
    </source>
</evidence>
<protein>
    <recommendedName>
        <fullName evidence="4">STI1 domain-containing protein</fullName>
    </recommendedName>
</protein>
<dbReference type="AlphaFoldDB" id="A0A7S3XBX4"/>
<dbReference type="InterPro" id="IPR011990">
    <property type="entry name" value="TPR-like_helical_dom_sf"/>
</dbReference>
<name>A0A7S3XBX4_9CHLO</name>
<dbReference type="PANTHER" id="PTHR48433:SF1">
    <property type="entry name" value="OUTER ENVELOPE PROTEIN 61-LIKE"/>
    <property type="match status" value="1"/>
</dbReference>
<dbReference type="InterPro" id="IPR053319">
    <property type="entry name" value="OEP61"/>
</dbReference>
<dbReference type="SMART" id="SM00028">
    <property type="entry name" value="TPR"/>
    <property type="match status" value="3"/>
</dbReference>
<dbReference type="Gene3D" id="1.25.40.10">
    <property type="entry name" value="Tetratricopeptide repeat domain"/>
    <property type="match status" value="1"/>
</dbReference>
<keyword evidence="2" id="KW-1133">Transmembrane helix</keyword>
<keyword evidence="2" id="KW-0812">Transmembrane</keyword>
<dbReference type="SUPFAM" id="SSF48452">
    <property type="entry name" value="TPR-like"/>
    <property type="match status" value="1"/>
</dbReference>
<proteinExistence type="predicted"/>
<dbReference type="EMBL" id="HBIS01001722">
    <property type="protein sequence ID" value="CAE0607700.1"/>
    <property type="molecule type" value="Transcribed_RNA"/>
</dbReference>
<dbReference type="Pfam" id="PF13176">
    <property type="entry name" value="TPR_7"/>
    <property type="match status" value="1"/>
</dbReference>
<evidence type="ECO:0000313" key="3">
    <source>
        <dbReference type="EMBL" id="CAE0607700.1"/>
    </source>
</evidence>
<accession>A0A7S3XBX4</accession>